<protein>
    <submittedName>
        <fullName evidence="3">Uncharacterized protein</fullName>
    </submittedName>
</protein>
<gene>
    <name evidence="3" type="ordered locus">AMIS_46750</name>
</gene>
<keyword evidence="4" id="KW-1185">Reference proteome</keyword>
<evidence type="ECO:0000256" key="1">
    <source>
        <dbReference type="SAM" id="MobiDB-lite"/>
    </source>
</evidence>
<keyword evidence="2" id="KW-1133">Transmembrane helix</keyword>
<dbReference type="HOGENOM" id="CLU_2128127_0_0_11"/>
<proteinExistence type="predicted"/>
<reference evidence="3 4" key="1">
    <citation type="submission" date="2012-02" db="EMBL/GenBank/DDBJ databases">
        <title>Complete genome sequence of Actinoplanes missouriensis 431 (= NBRC 102363).</title>
        <authorList>
            <person name="Ohnishi Y."/>
            <person name="Ishikawa J."/>
            <person name="Sekine M."/>
            <person name="Hosoyama A."/>
            <person name="Harada T."/>
            <person name="Narita H."/>
            <person name="Hata T."/>
            <person name="Konno Y."/>
            <person name="Tutikane K."/>
            <person name="Fujita N."/>
            <person name="Horinouchi S."/>
            <person name="Hayakawa M."/>
        </authorList>
    </citation>
    <scope>NUCLEOTIDE SEQUENCE [LARGE SCALE GENOMIC DNA]</scope>
    <source>
        <strain evidence="4">ATCC 14538 / DSM 43046 / CBS 188.64 / JCM 3121 / NBRC 102363 / NCIMB 12654 / NRRL B-3342 / UNCC 431</strain>
    </source>
</reference>
<keyword evidence="2" id="KW-0472">Membrane</keyword>
<evidence type="ECO:0000256" key="2">
    <source>
        <dbReference type="SAM" id="Phobius"/>
    </source>
</evidence>
<evidence type="ECO:0000313" key="3">
    <source>
        <dbReference type="EMBL" id="BAL89895.1"/>
    </source>
</evidence>
<keyword evidence="2" id="KW-0812">Transmembrane</keyword>
<sequence>MTRAAHPVGDDQVNRAATGASGDETRREDLMTIYDSTVDAQHNIAVSGDPAVIAADAEATGAELGIPAKRRLLPIVMTTAAIAAVTAAAIYGAAKAIEARRSRSRWEQFRSRF</sequence>
<feature type="region of interest" description="Disordered" evidence="1">
    <location>
        <begin position="1"/>
        <end position="27"/>
    </location>
</feature>
<dbReference type="PATRIC" id="fig|512565.3.peg.4662"/>
<organism evidence="3 4">
    <name type="scientific">Actinoplanes missouriensis (strain ATCC 14538 / DSM 43046 / CBS 188.64 / JCM 3121 / NBRC 102363 / NCIMB 12654 / NRRL B-3342 / UNCC 431)</name>
    <dbReference type="NCBI Taxonomy" id="512565"/>
    <lineage>
        <taxon>Bacteria</taxon>
        <taxon>Bacillati</taxon>
        <taxon>Actinomycetota</taxon>
        <taxon>Actinomycetes</taxon>
        <taxon>Micromonosporales</taxon>
        <taxon>Micromonosporaceae</taxon>
        <taxon>Actinoplanes</taxon>
    </lineage>
</organism>
<evidence type="ECO:0000313" key="4">
    <source>
        <dbReference type="Proteomes" id="UP000007882"/>
    </source>
</evidence>
<dbReference type="KEGG" id="ams:AMIS_46750"/>
<accession>I0HA58</accession>
<feature type="transmembrane region" description="Helical" evidence="2">
    <location>
        <begin position="72"/>
        <end position="94"/>
    </location>
</feature>
<name>I0HA58_ACTM4</name>
<dbReference type="EMBL" id="AP012319">
    <property type="protein sequence ID" value="BAL89895.1"/>
    <property type="molecule type" value="Genomic_DNA"/>
</dbReference>
<dbReference type="AlphaFoldDB" id="I0HA58"/>
<dbReference type="Proteomes" id="UP000007882">
    <property type="component" value="Chromosome"/>
</dbReference>